<dbReference type="GO" id="GO:0030151">
    <property type="term" value="F:molybdenum ion binding"/>
    <property type="evidence" value="ECO:0007669"/>
    <property type="project" value="InterPro"/>
</dbReference>
<sequence>MAALDDALTAPASVASVSMDDAHRFSKPTRDEIRLVTGLGVEGDAHFGETVQHLSRVRRDPTSANLRQVHLIHAELLDELAADGYDVAPGALGENVLTRGVDLLGLPRGTRLRIGGGAEVEITGLRNPCTQIDQLGDGLMKRLVSRDDDGEVVRLAGVMAVVLAGGEVLPGDPITVTLPDGEHEPLQPV</sequence>
<name>A0A9X2KB16_9MICO</name>
<dbReference type="PANTHER" id="PTHR36930:SF1">
    <property type="entry name" value="MOSC DOMAIN-CONTAINING PROTEIN"/>
    <property type="match status" value="1"/>
</dbReference>
<dbReference type="PANTHER" id="PTHR36930">
    <property type="entry name" value="METAL-SULFUR CLUSTER BIOSYNTHESIS PROTEINS YUAD-RELATED"/>
    <property type="match status" value="1"/>
</dbReference>
<dbReference type="Pfam" id="PF03473">
    <property type="entry name" value="MOSC"/>
    <property type="match status" value="1"/>
</dbReference>
<organism evidence="2 3">
    <name type="scientific">Agromyces terreus</name>
    <dbReference type="NCBI Taxonomy" id="424795"/>
    <lineage>
        <taxon>Bacteria</taxon>
        <taxon>Bacillati</taxon>
        <taxon>Actinomycetota</taxon>
        <taxon>Actinomycetes</taxon>
        <taxon>Micrococcales</taxon>
        <taxon>Microbacteriaceae</taxon>
        <taxon>Agromyces</taxon>
    </lineage>
</organism>
<dbReference type="GO" id="GO:0030170">
    <property type="term" value="F:pyridoxal phosphate binding"/>
    <property type="evidence" value="ECO:0007669"/>
    <property type="project" value="InterPro"/>
</dbReference>
<dbReference type="InterPro" id="IPR052716">
    <property type="entry name" value="MOSC_domain"/>
</dbReference>
<dbReference type="Gene3D" id="2.40.33.20">
    <property type="entry name" value="PK beta-barrel domain-like"/>
    <property type="match status" value="1"/>
</dbReference>
<accession>A0A9X2KB16</accession>
<dbReference type="EMBL" id="JAMZDY010000001">
    <property type="protein sequence ID" value="MCP2369866.1"/>
    <property type="molecule type" value="Genomic_DNA"/>
</dbReference>
<keyword evidence="3" id="KW-1185">Reference proteome</keyword>
<reference evidence="2" key="1">
    <citation type="submission" date="2022-06" db="EMBL/GenBank/DDBJ databases">
        <title>Sequencing the genomes of 1000 actinobacteria strains.</title>
        <authorList>
            <person name="Klenk H.-P."/>
        </authorList>
    </citation>
    <scope>NUCLEOTIDE SEQUENCE</scope>
    <source>
        <strain evidence="2">DSM 22016</strain>
    </source>
</reference>
<comment type="caution">
    <text evidence="2">The sequence shown here is derived from an EMBL/GenBank/DDBJ whole genome shotgun (WGS) entry which is preliminary data.</text>
</comment>
<dbReference type="InterPro" id="IPR011037">
    <property type="entry name" value="Pyrv_Knase-like_insert_dom_sf"/>
</dbReference>
<dbReference type="Proteomes" id="UP001139722">
    <property type="component" value="Unassembled WGS sequence"/>
</dbReference>
<evidence type="ECO:0000313" key="3">
    <source>
        <dbReference type="Proteomes" id="UP001139722"/>
    </source>
</evidence>
<dbReference type="RefSeq" id="WP_156999767.1">
    <property type="nucleotide sequence ID" value="NZ_BAAANU010000045.1"/>
</dbReference>
<dbReference type="SUPFAM" id="SSF50800">
    <property type="entry name" value="PK beta-barrel domain-like"/>
    <property type="match status" value="1"/>
</dbReference>
<gene>
    <name evidence="2" type="ORF">BJ978_000542</name>
</gene>
<dbReference type="OrthoDB" id="9786134at2"/>
<dbReference type="InterPro" id="IPR005302">
    <property type="entry name" value="MoCF_Sase_C"/>
</dbReference>
<dbReference type="PROSITE" id="PS51340">
    <property type="entry name" value="MOSC"/>
    <property type="match status" value="1"/>
</dbReference>
<feature type="domain" description="MOSC" evidence="1">
    <location>
        <begin position="27"/>
        <end position="177"/>
    </location>
</feature>
<dbReference type="AlphaFoldDB" id="A0A9X2KB16"/>
<proteinExistence type="predicted"/>
<protein>
    <submittedName>
        <fullName evidence="2">MOSC domain-containing protein YiiM</fullName>
    </submittedName>
</protein>
<evidence type="ECO:0000313" key="2">
    <source>
        <dbReference type="EMBL" id="MCP2369866.1"/>
    </source>
</evidence>
<dbReference type="GO" id="GO:0003824">
    <property type="term" value="F:catalytic activity"/>
    <property type="evidence" value="ECO:0007669"/>
    <property type="project" value="InterPro"/>
</dbReference>
<evidence type="ECO:0000259" key="1">
    <source>
        <dbReference type="PROSITE" id="PS51340"/>
    </source>
</evidence>